<name>A0A921ZQW1_MANSE</name>
<dbReference type="EMBL" id="JH668780">
    <property type="protein sequence ID" value="KAG6461815.1"/>
    <property type="molecule type" value="Genomic_DNA"/>
</dbReference>
<reference evidence="3" key="1">
    <citation type="journal article" date="2016" name="Insect Biochem. Mol. Biol.">
        <title>Multifaceted biological insights from a draft genome sequence of the tobacco hornworm moth, Manduca sexta.</title>
        <authorList>
            <person name="Kanost M.R."/>
            <person name="Arrese E.L."/>
            <person name="Cao X."/>
            <person name="Chen Y.R."/>
            <person name="Chellapilla S."/>
            <person name="Goldsmith M.R."/>
            <person name="Grosse-Wilde E."/>
            <person name="Heckel D.G."/>
            <person name="Herndon N."/>
            <person name="Jiang H."/>
            <person name="Papanicolaou A."/>
            <person name="Qu J."/>
            <person name="Soulages J.L."/>
            <person name="Vogel H."/>
            <person name="Walters J."/>
            <person name="Waterhouse R.M."/>
            <person name="Ahn S.J."/>
            <person name="Almeida F.C."/>
            <person name="An C."/>
            <person name="Aqrawi P."/>
            <person name="Bretschneider A."/>
            <person name="Bryant W.B."/>
            <person name="Bucks S."/>
            <person name="Chao H."/>
            <person name="Chevignon G."/>
            <person name="Christen J.M."/>
            <person name="Clarke D.F."/>
            <person name="Dittmer N.T."/>
            <person name="Ferguson L.C.F."/>
            <person name="Garavelou S."/>
            <person name="Gordon K.H.J."/>
            <person name="Gunaratna R.T."/>
            <person name="Han Y."/>
            <person name="Hauser F."/>
            <person name="He Y."/>
            <person name="Heidel-Fischer H."/>
            <person name="Hirsh A."/>
            <person name="Hu Y."/>
            <person name="Jiang H."/>
            <person name="Kalra D."/>
            <person name="Klinner C."/>
            <person name="Konig C."/>
            <person name="Kovar C."/>
            <person name="Kroll A.R."/>
            <person name="Kuwar S.S."/>
            <person name="Lee S.L."/>
            <person name="Lehman R."/>
            <person name="Li K."/>
            <person name="Li Z."/>
            <person name="Liang H."/>
            <person name="Lovelace S."/>
            <person name="Lu Z."/>
            <person name="Mansfield J.H."/>
            <person name="McCulloch K.J."/>
            <person name="Mathew T."/>
            <person name="Morton B."/>
            <person name="Muzny D.M."/>
            <person name="Neunemann D."/>
            <person name="Ongeri F."/>
            <person name="Pauchet Y."/>
            <person name="Pu L.L."/>
            <person name="Pyrousis I."/>
            <person name="Rao X.J."/>
            <person name="Redding A."/>
            <person name="Roesel C."/>
            <person name="Sanchez-Gracia A."/>
            <person name="Schaack S."/>
            <person name="Shukla A."/>
            <person name="Tetreau G."/>
            <person name="Wang Y."/>
            <person name="Xiong G.H."/>
            <person name="Traut W."/>
            <person name="Walsh T.K."/>
            <person name="Worley K.C."/>
            <person name="Wu D."/>
            <person name="Wu W."/>
            <person name="Wu Y.Q."/>
            <person name="Zhang X."/>
            <person name="Zou Z."/>
            <person name="Zucker H."/>
            <person name="Briscoe A.D."/>
            <person name="Burmester T."/>
            <person name="Clem R.J."/>
            <person name="Feyereisen R."/>
            <person name="Grimmelikhuijzen C.J.P."/>
            <person name="Hamodrakas S.J."/>
            <person name="Hansson B.S."/>
            <person name="Huguet E."/>
            <person name="Jermiin L.S."/>
            <person name="Lan Q."/>
            <person name="Lehman H.K."/>
            <person name="Lorenzen M."/>
            <person name="Merzendorfer H."/>
            <person name="Michalopoulos I."/>
            <person name="Morton D.B."/>
            <person name="Muthukrishnan S."/>
            <person name="Oakeshott J.G."/>
            <person name="Palmer W."/>
            <person name="Park Y."/>
            <person name="Passarelli A.L."/>
            <person name="Rozas J."/>
            <person name="Schwartz L.M."/>
            <person name="Smith W."/>
            <person name="Southgate A."/>
            <person name="Vilcinskas A."/>
            <person name="Vogt R."/>
            <person name="Wang P."/>
            <person name="Werren J."/>
            <person name="Yu X.Q."/>
            <person name="Zhou J.J."/>
            <person name="Brown S.J."/>
            <person name="Scherer S.E."/>
            <person name="Richards S."/>
            <person name="Blissard G.W."/>
        </authorList>
    </citation>
    <scope>NUCLEOTIDE SEQUENCE</scope>
</reference>
<dbReference type="PANTHER" id="PTHR44229:SF8">
    <property type="entry name" value="ALCOHOL DEHYDROGENASE-RELATED"/>
    <property type="match status" value="1"/>
</dbReference>
<dbReference type="GO" id="GO:0005737">
    <property type="term" value="C:cytoplasm"/>
    <property type="evidence" value="ECO:0007669"/>
    <property type="project" value="TreeGrafter"/>
</dbReference>
<sequence length="333" mass="36666">MERDLKNKVVVITGGAQGIGHAIAIKFLTQSAKVIILDLNERKGNEVVKTLAAKFGDDRVAFIKCDVTKDLDEVSSKIFKDYKHIDVLVNNAGIANELDLRAILEVNTIAVIEWTMKFREHMRTDKGGKGGTIINMSSLYGYVCDAFLPFYKASKHAVLGFTKTIGHERNYSMTGVRVVAICPGYTKSQLTDNIKNKDVKIPEEDKEDYAEYVKTMLWQEVDVVGNATEEVFRVADSGSSWAVIGGQPIEKQHKTAHHPLLDIGRPYLSDSGDPHQIVSPPHGGPAYAASPGSWSPLQNFSAPTAISSTSYVPCPLPLEFRNSKGYDVQLILL</sequence>
<comment type="similarity">
    <text evidence="1">Belongs to the short-chain dehydrogenases/reductases (SDR) family.</text>
</comment>
<organism evidence="3 4">
    <name type="scientific">Manduca sexta</name>
    <name type="common">Tobacco hawkmoth</name>
    <name type="synonym">Tobacco hornworm</name>
    <dbReference type="NCBI Taxonomy" id="7130"/>
    <lineage>
        <taxon>Eukaryota</taxon>
        <taxon>Metazoa</taxon>
        <taxon>Ecdysozoa</taxon>
        <taxon>Arthropoda</taxon>
        <taxon>Hexapoda</taxon>
        <taxon>Insecta</taxon>
        <taxon>Pterygota</taxon>
        <taxon>Neoptera</taxon>
        <taxon>Endopterygota</taxon>
        <taxon>Lepidoptera</taxon>
        <taxon>Glossata</taxon>
        <taxon>Ditrysia</taxon>
        <taxon>Bombycoidea</taxon>
        <taxon>Sphingidae</taxon>
        <taxon>Sphinginae</taxon>
        <taxon>Sphingini</taxon>
        <taxon>Manduca</taxon>
    </lineage>
</organism>
<proteinExistence type="inferred from homology"/>
<dbReference type="Pfam" id="PF00106">
    <property type="entry name" value="adh_short"/>
    <property type="match status" value="1"/>
</dbReference>
<evidence type="ECO:0000256" key="2">
    <source>
        <dbReference type="ARBA" id="ARBA00023002"/>
    </source>
</evidence>
<evidence type="ECO:0000313" key="4">
    <source>
        <dbReference type="Proteomes" id="UP000791440"/>
    </source>
</evidence>
<comment type="caution">
    <text evidence="3">The sequence shown here is derived from an EMBL/GenBank/DDBJ whole genome shotgun (WGS) entry which is preliminary data.</text>
</comment>
<accession>A0A921ZQW1</accession>
<evidence type="ECO:0000313" key="3">
    <source>
        <dbReference type="EMBL" id="KAG6461816.1"/>
    </source>
</evidence>
<dbReference type="InterPro" id="IPR002347">
    <property type="entry name" value="SDR_fam"/>
</dbReference>
<protein>
    <recommendedName>
        <fullName evidence="5">Alcohol dehydrogenase</fullName>
    </recommendedName>
</protein>
<reference evidence="3" key="2">
    <citation type="submission" date="2020-12" db="EMBL/GenBank/DDBJ databases">
        <authorList>
            <person name="Kanost M."/>
        </authorList>
    </citation>
    <scope>NUCLEOTIDE SEQUENCE</scope>
</reference>
<dbReference type="Proteomes" id="UP000791440">
    <property type="component" value="Unassembled WGS sequence"/>
</dbReference>
<gene>
    <name evidence="3" type="ORF">O3G_MSEX012880</name>
</gene>
<keyword evidence="4" id="KW-1185">Reference proteome</keyword>
<dbReference type="AlphaFoldDB" id="A0A921ZQW1"/>
<dbReference type="PANTHER" id="PTHR44229">
    <property type="entry name" value="15-HYDROXYPROSTAGLANDIN DEHYDROGENASE [NAD(+)]"/>
    <property type="match status" value="1"/>
</dbReference>
<dbReference type="EMBL" id="JH668780">
    <property type="protein sequence ID" value="KAG6461816.1"/>
    <property type="molecule type" value="Genomic_DNA"/>
</dbReference>
<evidence type="ECO:0008006" key="5">
    <source>
        <dbReference type="Google" id="ProtNLM"/>
    </source>
</evidence>
<evidence type="ECO:0000256" key="1">
    <source>
        <dbReference type="ARBA" id="ARBA00006484"/>
    </source>
</evidence>
<keyword evidence="2" id="KW-0560">Oxidoreductase</keyword>
<dbReference type="GO" id="GO:0016616">
    <property type="term" value="F:oxidoreductase activity, acting on the CH-OH group of donors, NAD or NADP as acceptor"/>
    <property type="evidence" value="ECO:0007669"/>
    <property type="project" value="TreeGrafter"/>
</dbReference>